<protein>
    <submittedName>
        <fullName evidence="1">Uncharacterized protein</fullName>
    </submittedName>
</protein>
<comment type="caution">
    <text evidence="1">The sequence shown here is derived from an EMBL/GenBank/DDBJ whole genome shotgun (WGS) entry which is preliminary data.</text>
</comment>
<dbReference type="OrthoDB" id="10460395at2759"/>
<proteinExistence type="predicted"/>
<evidence type="ECO:0000313" key="2">
    <source>
        <dbReference type="Proteomes" id="UP000285405"/>
    </source>
</evidence>
<sequence>MPRQRLPIAYTEYSSNIASFLFATDRRQTVTTTSKPLGPLNRTSLLPLKPPTASFTLIKPLASDRSDKFIDKLGPGASRTQSGKTTIYHAPALPHEILPTIIQLSTSFFNVGRDAVNPKGLQSYIFLNSVICTFLSVHSYPALVAENSGSQRVFQQLIRGNLGGHYTAGDRVSKSKDNTDSRLCIDCDSTDDDLPEKAQTSTKYVTFRGNETVAKATPIMHRSTSVGSSTSVPKSAGNVFPYFHGLIQPDNVFMNNMILRHFYQLLGRTAEQCQETYVKYRHGVNSLAKTSQGMILCHILLGVDLALSTQSRCYVIIEKLSYQGFCLLGARYAIFSDSKWFAADDEEDFQEQLTRMNPHESGVDNMIEIMTRLTANEQYFGSLSRTIFGEHSILTE</sequence>
<organism evidence="1 2">
    <name type="scientific">Golovinomyces cichoracearum</name>
    <dbReference type="NCBI Taxonomy" id="62708"/>
    <lineage>
        <taxon>Eukaryota</taxon>
        <taxon>Fungi</taxon>
        <taxon>Dikarya</taxon>
        <taxon>Ascomycota</taxon>
        <taxon>Pezizomycotina</taxon>
        <taxon>Leotiomycetes</taxon>
        <taxon>Erysiphales</taxon>
        <taxon>Erysiphaceae</taxon>
        <taxon>Golovinomyces</taxon>
    </lineage>
</organism>
<dbReference type="Proteomes" id="UP000285405">
    <property type="component" value="Unassembled WGS sequence"/>
</dbReference>
<name>A0A420J797_9PEZI</name>
<evidence type="ECO:0000313" key="1">
    <source>
        <dbReference type="EMBL" id="RKF82660.1"/>
    </source>
</evidence>
<reference evidence="1 2" key="1">
    <citation type="journal article" date="2018" name="BMC Genomics">
        <title>Comparative genome analyses reveal sequence features reflecting distinct modes of host-adaptation between dicot and monocot powdery mildew.</title>
        <authorList>
            <person name="Wu Y."/>
            <person name="Ma X."/>
            <person name="Pan Z."/>
            <person name="Kale S.D."/>
            <person name="Song Y."/>
            <person name="King H."/>
            <person name="Zhang Q."/>
            <person name="Presley C."/>
            <person name="Deng X."/>
            <person name="Wei C.I."/>
            <person name="Xiao S."/>
        </authorList>
    </citation>
    <scope>NUCLEOTIDE SEQUENCE [LARGE SCALE GENOMIC DNA]</scope>
    <source>
        <strain evidence="1">UCSC1</strain>
    </source>
</reference>
<gene>
    <name evidence="1" type="ORF">GcC1_012035</name>
</gene>
<accession>A0A420J797</accession>
<dbReference type="EMBL" id="MCBR01001262">
    <property type="protein sequence ID" value="RKF82660.1"/>
    <property type="molecule type" value="Genomic_DNA"/>
</dbReference>
<dbReference type="AlphaFoldDB" id="A0A420J797"/>